<evidence type="ECO:0000313" key="3">
    <source>
        <dbReference type="Proteomes" id="UP000012960"/>
    </source>
</evidence>
<dbReference type="Proteomes" id="UP000012960">
    <property type="component" value="Unplaced"/>
</dbReference>
<dbReference type="EnsemblPlants" id="Ma04_t36870.1">
    <property type="protein sequence ID" value="Ma04_p36870.1"/>
    <property type="gene ID" value="Ma04_g36870"/>
</dbReference>
<sequence length="75" mass="8646">MSLMIFVYLYCPQRDGSSLSSTVMLQADLQQSLFHFLPEANELVNLHCLLCKRSTTTRSHTMPTWKRSVELKLQA</sequence>
<evidence type="ECO:0000313" key="2">
    <source>
        <dbReference type="EnsemblPlants" id="Ma04_p36870.1"/>
    </source>
</evidence>
<dbReference type="EMBL" id="HG996469">
    <property type="protein sequence ID" value="CAG1844490.1"/>
    <property type="molecule type" value="Genomic_DNA"/>
</dbReference>
<proteinExistence type="predicted"/>
<reference evidence="2" key="2">
    <citation type="submission" date="2021-05" db="UniProtKB">
        <authorList>
            <consortium name="EnsemblPlants"/>
        </authorList>
    </citation>
    <scope>IDENTIFICATION</scope>
    <source>
        <strain evidence="2">subsp. malaccensis</strain>
    </source>
</reference>
<protein>
    <submittedName>
        <fullName evidence="1">(wild Malaysian banana) hypothetical protein</fullName>
    </submittedName>
</protein>
<keyword evidence="3" id="KW-1185">Reference proteome</keyword>
<name>A0A804IXZ3_MUSAM</name>
<organism evidence="2 3">
    <name type="scientific">Musa acuminata subsp. malaccensis</name>
    <name type="common">Wild banana</name>
    <name type="synonym">Musa malaccensis</name>
    <dbReference type="NCBI Taxonomy" id="214687"/>
    <lineage>
        <taxon>Eukaryota</taxon>
        <taxon>Viridiplantae</taxon>
        <taxon>Streptophyta</taxon>
        <taxon>Embryophyta</taxon>
        <taxon>Tracheophyta</taxon>
        <taxon>Spermatophyta</taxon>
        <taxon>Magnoliopsida</taxon>
        <taxon>Liliopsida</taxon>
        <taxon>Zingiberales</taxon>
        <taxon>Musaceae</taxon>
        <taxon>Musa</taxon>
    </lineage>
</organism>
<dbReference type="AlphaFoldDB" id="A0A804IXZ3"/>
<evidence type="ECO:0000313" key="1">
    <source>
        <dbReference type="EMBL" id="CAG1844490.1"/>
    </source>
</evidence>
<dbReference type="Gramene" id="Ma04_t36870.1">
    <property type="protein sequence ID" value="Ma04_p36870.1"/>
    <property type="gene ID" value="Ma04_g36870"/>
</dbReference>
<accession>A0A804IXZ3</accession>
<gene>
    <name evidence="1" type="ORF">GSMUA_142850.1</name>
</gene>
<reference evidence="1" key="1">
    <citation type="submission" date="2021-03" db="EMBL/GenBank/DDBJ databases">
        <authorList>
            <consortium name="Genoscope - CEA"/>
            <person name="William W."/>
        </authorList>
    </citation>
    <scope>NUCLEOTIDE SEQUENCE</scope>
    <source>
        <strain evidence="1">Doubled-haploid Pahang</strain>
    </source>
</reference>
<dbReference type="InParanoid" id="A0A804IXZ3"/>